<evidence type="ECO:0000313" key="8">
    <source>
        <dbReference type="EMBL" id="SLN22607.1"/>
    </source>
</evidence>
<dbReference type="InterPro" id="IPR009056">
    <property type="entry name" value="Cyt_c-like_dom"/>
</dbReference>
<dbReference type="SUPFAM" id="SSF46626">
    <property type="entry name" value="Cytochrome c"/>
    <property type="match status" value="1"/>
</dbReference>
<dbReference type="Pfam" id="PF00034">
    <property type="entry name" value="Cytochrom_C"/>
    <property type="match status" value="1"/>
</dbReference>
<dbReference type="InterPro" id="IPR036909">
    <property type="entry name" value="Cyt_c-like_dom_sf"/>
</dbReference>
<dbReference type="InterPro" id="IPR002327">
    <property type="entry name" value="Cyt_c_1A/1B"/>
</dbReference>
<evidence type="ECO:0000256" key="2">
    <source>
        <dbReference type="ARBA" id="ARBA00022617"/>
    </source>
</evidence>
<dbReference type="PRINTS" id="PR00604">
    <property type="entry name" value="CYTCHRMECIAB"/>
</dbReference>
<keyword evidence="4" id="KW-0249">Electron transport</keyword>
<reference evidence="8 9" key="1">
    <citation type="submission" date="2017-03" db="EMBL/GenBank/DDBJ databases">
        <authorList>
            <person name="Afonso C.L."/>
            <person name="Miller P.J."/>
            <person name="Scott M.A."/>
            <person name="Spackman E."/>
            <person name="Goraichik I."/>
            <person name="Dimitrov K.M."/>
            <person name="Suarez D.L."/>
            <person name="Swayne D.E."/>
        </authorList>
    </citation>
    <scope>NUCLEOTIDE SEQUENCE [LARGE SCALE GENOMIC DNA]</scope>
    <source>
        <strain evidence="8 9">CECT 7023</strain>
    </source>
</reference>
<dbReference type="Proteomes" id="UP000193900">
    <property type="component" value="Unassembled WGS sequence"/>
</dbReference>
<evidence type="ECO:0000256" key="4">
    <source>
        <dbReference type="ARBA" id="ARBA00022982"/>
    </source>
</evidence>
<organism evidence="8 9">
    <name type="scientific">Roseisalinus antarcticus</name>
    <dbReference type="NCBI Taxonomy" id="254357"/>
    <lineage>
        <taxon>Bacteria</taxon>
        <taxon>Pseudomonadati</taxon>
        <taxon>Pseudomonadota</taxon>
        <taxon>Alphaproteobacteria</taxon>
        <taxon>Rhodobacterales</taxon>
        <taxon>Roseobacteraceae</taxon>
        <taxon>Roseisalinus</taxon>
    </lineage>
</organism>
<sequence length="171" mass="18156">MFDTMTLTKVLGGLCGTLLVFLLGGWTAETIYHSGGHGEGEQAYVIEVEGEDTGGEPVEEGPAFEEVFAQADVAAGETLWRNCRSCHALEPGVNGTGPTLYGVVGRDVASISDFSYSGALVEAADVWTPEHLNGFLEDPKGYAPGTAMGYNGMRKVEDRADLIAYLDSIDD</sequence>
<keyword evidence="9" id="KW-1185">Reference proteome</keyword>
<gene>
    <name evidence="8" type="primary">cycM</name>
    <name evidence="8" type="ORF">ROA7023_00644</name>
</gene>
<dbReference type="GO" id="GO:0009055">
    <property type="term" value="F:electron transfer activity"/>
    <property type="evidence" value="ECO:0007669"/>
    <property type="project" value="InterPro"/>
</dbReference>
<dbReference type="AlphaFoldDB" id="A0A1Y5RPV0"/>
<dbReference type="EMBL" id="FWFZ01000002">
    <property type="protein sequence ID" value="SLN22607.1"/>
    <property type="molecule type" value="Genomic_DNA"/>
</dbReference>
<evidence type="ECO:0000259" key="7">
    <source>
        <dbReference type="PROSITE" id="PS51007"/>
    </source>
</evidence>
<protein>
    <submittedName>
        <fullName evidence="8">Cytochrome c-552</fullName>
    </submittedName>
</protein>
<evidence type="ECO:0000256" key="5">
    <source>
        <dbReference type="ARBA" id="ARBA00023004"/>
    </source>
</evidence>
<dbReference type="GO" id="GO:0020037">
    <property type="term" value="F:heme binding"/>
    <property type="evidence" value="ECO:0007669"/>
    <property type="project" value="InterPro"/>
</dbReference>
<dbReference type="RefSeq" id="WP_085877692.1">
    <property type="nucleotide sequence ID" value="NZ_FWFZ01000002.1"/>
</dbReference>
<evidence type="ECO:0000256" key="3">
    <source>
        <dbReference type="ARBA" id="ARBA00022723"/>
    </source>
</evidence>
<dbReference type="GO" id="GO:0046872">
    <property type="term" value="F:metal ion binding"/>
    <property type="evidence" value="ECO:0007669"/>
    <property type="project" value="UniProtKB-KW"/>
</dbReference>
<dbReference type="OrthoDB" id="9805828at2"/>
<accession>A0A1Y5RPV0</accession>
<evidence type="ECO:0000256" key="6">
    <source>
        <dbReference type="PROSITE-ProRule" id="PRU00433"/>
    </source>
</evidence>
<keyword evidence="1" id="KW-0813">Transport</keyword>
<dbReference type="PANTHER" id="PTHR11961">
    <property type="entry name" value="CYTOCHROME C"/>
    <property type="match status" value="1"/>
</dbReference>
<keyword evidence="3 6" id="KW-0479">Metal-binding</keyword>
<proteinExistence type="predicted"/>
<dbReference type="PROSITE" id="PS51007">
    <property type="entry name" value="CYTC"/>
    <property type="match status" value="1"/>
</dbReference>
<name>A0A1Y5RPV0_9RHOB</name>
<evidence type="ECO:0000256" key="1">
    <source>
        <dbReference type="ARBA" id="ARBA00022448"/>
    </source>
</evidence>
<feature type="domain" description="Cytochrome c" evidence="7">
    <location>
        <begin position="71"/>
        <end position="170"/>
    </location>
</feature>
<evidence type="ECO:0000313" key="9">
    <source>
        <dbReference type="Proteomes" id="UP000193900"/>
    </source>
</evidence>
<dbReference type="Gene3D" id="1.10.760.10">
    <property type="entry name" value="Cytochrome c-like domain"/>
    <property type="match status" value="1"/>
</dbReference>
<keyword evidence="2 6" id="KW-0349">Heme</keyword>
<keyword evidence="5 6" id="KW-0408">Iron</keyword>